<feature type="non-terminal residue" evidence="2">
    <location>
        <position position="102"/>
    </location>
</feature>
<feature type="region of interest" description="Disordered" evidence="1">
    <location>
        <begin position="1"/>
        <end position="25"/>
    </location>
</feature>
<accession>A0A077QZF5</accession>
<evidence type="ECO:0000256" key="1">
    <source>
        <dbReference type="SAM" id="MobiDB-lite"/>
    </source>
</evidence>
<proteinExistence type="predicted"/>
<feature type="non-terminal residue" evidence="2">
    <location>
        <position position="1"/>
    </location>
</feature>
<name>A0A077QZF5_9BASI</name>
<feature type="region of interest" description="Disordered" evidence="1">
    <location>
        <begin position="81"/>
        <end position="102"/>
    </location>
</feature>
<dbReference type="AlphaFoldDB" id="A0A077QZF5"/>
<dbReference type="EMBL" id="HG529655">
    <property type="protein sequence ID" value="CDI55635.1"/>
    <property type="molecule type" value="Genomic_DNA"/>
</dbReference>
<organism evidence="2">
    <name type="scientific">Melanopsichium pennsylvanicum 4</name>
    <dbReference type="NCBI Taxonomy" id="1398559"/>
    <lineage>
        <taxon>Eukaryota</taxon>
        <taxon>Fungi</taxon>
        <taxon>Dikarya</taxon>
        <taxon>Basidiomycota</taxon>
        <taxon>Ustilaginomycotina</taxon>
        <taxon>Ustilaginomycetes</taxon>
        <taxon>Ustilaginales</taxon>
        <taxon>Ustilaginaceae</taxon>
        <taxon>Melanopsichium</taxon>
    </lineage>
</organism>
<reference evidence="2" key="1">
    <citation type="journal article" date="2014" name="Genome Biol. Evol.">
        <title>Gene Loss Rather Than Gene Gain Is Associated with a Host Jump from Monocots to Dicots in the Smut Fungus Melanopsichium pennsylvanicum.</title>
        <authorList>
            <person name="Sharma R."/>
            <person name="Mishra B."/>
            <person name="Runge F."/>
            <person name="Thines M."/>
        </authorList>
    </citation>
    <scope>NUCLEOTIDE SEQUENCE</scope>
    <source>
        <strain evidence="2">4</strain>
    </source>
</reference>
<sequence>MTNNLSRLARTPEPREIGTNEDGALPEELPLILPRRKTGSMTVIITSRDAEKKVTSYEIRGLGAKVWHEFLARIVAAQDPTRHADRDLGRSRGYRHEQRYQV</sequence>
<protein>
    <submittedName>
        <fullName evidence="2">Uncharacterized protein</fullName>
    </submittedName>
</protein>
<evidence type="ECO:0000313" key="2">
    <source>
        <dbReference type="EMBL" id="CDI55635.1"/>
    </source>
</evidence>